<gene>
    <name evidence="2" type="ORF">M9799_15900</name>
</gene>
<dbReference type="Pfam" id="PF07883">
    <property type="entry name" value="Cupin_2"/>
    <property type="match status" value="1"/>
</dbReference>
<dbReference type="InterPro" id="IPR014710">
    <property type="entry name" value="RmlC-like_jellyroll"/>
</dbReference>
<dbReference type="Gene3D" id="2.60.120.10">
    <property type="entry name" value="Jelly Rolls"/>
    <property type="match status" value="1"/>
</dbReference>
<dbReference type="EMBL" id="CP106881">
    <property type="protein sequence ID" value="UYG51516.1"/>
    <property type="molecule type" value="Genomic_DNA"/>
</dbReference>
<feature type="domain" description="Cupin type-2" evidence="1">
    <location>
        <begin position="39"/>
        <end position="105"/>
    </location>
</feature>
<evidence type="ECO:0000259" key="1">
    <source>
        <dbReference type="Pfam" id="PF07883"/>
    </source>
</evidence>
<dbReference type="PANTHER" id="PTHR37694:SF1">
    <property type="entry name" value="SLR8022 PROTEIN"/>
    <property type="match status" value="1"/>
</dbReference>
<dbReference type="SUPFAM" id="SSF51182">
    <property type="entry name" value="RmlC-like cupins"/>
    <property type="match status" value="1"/>
</dbReference>
<evidence type="ECO:0000313" key="3">
    <source>
        <dbReference type="Proteomes" id="UP001162800"/>
    </source>
</evidence>
<evidence type="ECO:0000313" key="2">
    <source>
        <dbReference type="EMBL" id="UYG51516.1"/>
    </source>
</evidence>
<protein>
    <submittedName>
        <fullName evidence="2">Cupin domain-containing protein</fullName>
    </submittedName>
</protein>
<dbReference type="PANTHER" id="PTHR37694">
    <property type="entry name" value="SLR8022 PROTEIN"/>
    <property type="match status" value="1"/>
</dbReference>
<reference evidence="2" key="1">
    <citation type="submission" date="2022-09" db="EMBL/GenBank/DDBJ databases">
        <title>The complete genome of Acidovorax sp. 5MLIR.</title>
        <authorList>
            <person name="Liu L."/>
            <person name="Yue J."/>
            <person name="Yang F."/>
            <person name="Yuan J."/>
            <person name="Li L."/>
        </authorList>
    </citation>
    <scope>NUCLEOTIDE SEQUENCE</scope>
    <source>
        <strain evidence="2">5MLIR</strain>
    </source>
</reference>
<keyword evidence="3" id="KW-1185">Reference proteome</keyword>
<accession>A0ABY6G9D8</accession>
<sequence>MAIPHALPAQAIDVQPFGPRLAGEKSVALFKSDDLEVIRMVLPAGKRMPEHSVAGGIVLHCIEGRLQVEIDDTAHALAAGQLLHLPGNVAHAVCALEDSSALLTLVVRRNDAD</sequence>
<dbReference type="InterPro" id="IPR013096">
    <property type="entry name" value="Cupin_2"/>
</dbReference>
<dbReference type="CDD" id="cd02230">
    <property type="entry name" value="cupin_HP0902-like"/>
    <property type="match status" value="1"/>
</dbReference>
<organism evidence="2 3">
    <name type="scientific">Comamonas endophytica</name>
    <dbReference type="NCBI Taxonomy" id="2949090"/>
    <lineage>
        <taxon>Bacteria</taxon>
        <taxon>Pseudomonadati</taxon>
        <taxon>Pseudomonadota</taxon>
        <taxon>Betaproteobacteria</taxon>
        <taxon>Burkholderiales</taxon>
        <taxon>Comamonadaceae</taxon>
        <taxon>Comamonas</taxon>
    </lineage>
</organism>
<dbReference type="RefSeq" id="WP_231042289.1">
    <property type="nucleotide sequence ID" value="NZ_CP106881.1"/>
</dbReference>
<name>A0ABY6G9D8_9BURK</name>
<dbReference type="InterPro" id="IPR011051">
    <property type="entry name" value="RmlC_Cupin_sf"/>
</dbReference>
<proteinExistence type="predicted"/>
<dbReference type="Proteomes" id="UP001162800">
    <property type="component" value="Chromosome"/>
</dbReference>